<feature type="transmembrane region" description="Helical" evidence="1">
    <location>
        <begin position="61"/>
        <end position="82"/>
    </location>
</feature>
<feature type="transmembrane region" description="Helical" evidence="1">
    <location>
        <begin position="94"/>
        <end position="112"/>
    </location>
</feature>
<name>A0A9D1N9D8_9FIRM</name>
<dbReference type="NCBIfam" id="TIGR00277">
    <property type="entry name" value="HDIG"/>
    <property type="match status" value="1"/>
</dbReference>
<evidence type="ECO:0000313" key="4">
    <source>
        <dbReference type="Proteomes" id="UP000886857"/>
    </source>
</evidence>
<dbReference type="CDD" id="cd00077">
    <property type="entry name" value="HDc"/>
    <property type="match status" value="1"/>
</dbReference>
<organism evidence="3 4">
    <name type="scientific">Candidatus Limadaptatus stercoripullorum</name>
    <dbReference type="NCBI Taxonomy" id="2840846"/>
    <lineage>
        <taxon>Bacteria</taxon>
        <taxon>Bacillati</taxon>
        <taxon>Bacillota</taxon>
        <taxon>Clostridia</taxon>
        <taxon>Eubacteriales</taxon>
        <taxon>Candidatus Limadaptatus</taxon>
    </lineage>
</organism>
<dbReference type="InterPro" id="IPR006674">
    <property type="entry name" value="HD_domain"/>
</dbReference>
<evidence type="ECO:0000256" key="1">
    <source>
        <dbReference type="SAM" id="Phobius"/>
    </source>
</evidence>
<dbReference type="Pfam" id="PF01966">
    <property type="entry name" value="HD"/>
    <property type="match status" value="1"/>
</dbReference>
<protein>
    <submittedName>
        <fullName evidence="3">HDIG domain-containing protein</fullName>
    </submittedName>
</protein>
<feature type="transmembrane region" description="Helical" evidence="1">
    <location>
        <begin position="142"/>
        <end position="160"/>
    </location>
</feature>
<dbReference type="SMART" id="SM00471">
    <property type="entry name" value="HDc"/>
    <property type="match status" value="1"/>
</dbReference>
<reference evidence="3" key="2">
    <citation type="journal article" date="2021" name="PeerJ">
        <title>Extensive microbial diversity within the chicken gut microbiome revealed by metagenomics and culture.</title>
        <authorList>
            <person name="Gilroy R."/>
            <person name="Ravi A."/>
            <person name="Getino M."/>
            <person name="Pursley I."/>
            <person name="Horton D.L."/>
            <person name="Alikhan N.F."/>
            <person name="Baker D."/>
            <person name="Gharbi K."/>
            <person name="Hall N."/>
            <person name="Watson M."/>
            <person name="Adriaenssens E.M."/>
            <person name="Foster-Nyarko E."/>
            <person name="Jarju S."/>
            <person name="Secka A."/>
            <person name="Antonio M."/>
            <person name="Oren A."/>
            <person name="Chaudhuri R.R."/>
            <person name="La Ragione R."/>
            <person name="Hildebrand F."/>
            <person name="Pallen M.J."/>
        </authorList>
    </citation>
    <scope>NUCLEOTIDE SEQUENCE</scope>
    <source>
        <strain evidence="3">10406</strain>
    </source>
</reference>
<dbReference type="SUPFAM" id="SSF109604">
    <property type="entry name" value="HD-domain/PDEase-like"/>
    <property type="match status" value="1"/>
</dbReference>
<reference evidence="3" key="1">
    <citation type="submission" date="2020-10" db="EMBL/GenBank/DDBJ databases">
        <authorList>
            <person name="Gilroy R."/>
        </authorList>
    </citation>
    <scope>NUCLEOTIDE SEQUENCE</scope>
    <source>
        <strain evidence="3">10406</strain>
    </source>
</reference>
<comment type="caution">
    <text evidence="3">The sequence shown here is derived from an EMBL/GenBank/DDBJ whole genome shotgun (WGS) entry which is preliminary data.</text>
</comment>
<dbReference type="InterPro" id="IPR052722">
    <property type="entry name" value="PgpH_phosphodiesterase"/>
</dbReference>
<evidence type="ECO:0000313" key="3">
    <source>
        <dbReference type="EMBL" id="HIU98715.1"/>
    </source>
</evidence>
<keyword evidence="1" id="KW-0812">Transmembrane</keyword>
<dbReference type="PROSITE" id="PS51831">
    <property type="entry name" value="HD"/>
    <property type="match status" value="1"/>
</dbReference>
<dbReference type="InterPro" id="IPR003607">
    <property type="entry name" value="HD/PDEase_dom"/>
</dbReference>
<feature type="transmembrane region" description="Helical" evidence="1">
    <location>
        <begin position="30"/>
        <end position="49"/>
    </location>
</feature>
<sequence length="492" mass="53853">MIKKNFAALTGIEKAALAARKKVLVTFFKTYPAALVLSMLLSLFAIFVTTDDFLARFTPEMATATSGLFTLNAFMLGVLFFATYAKSEPGGTAARDYLLCIAMVTVTYIVAVSTCARLNVYVLPLSLCALVLSEVSNRRNAVSVTLITGGMVLLLFISGVNDYTPHMSDITVSVLGAFVTSLTVSELKNRHLSRFRFILSASAASLVVVPFIVLCNLAMGIRDISLLYNPLWAYCAAVGAVVVFTPLVAVFEGVFNIADDFRLDELTNLNQPLLKRLASEAPGTFNHSLVVGNLSEACAQAIGENPHLARAAAYYHDIGKLKAPIYFSENQSDYNPHDELVPEVSASMITAHTVFGEILAKQYRLPAEVIAVIREHHGTSPVGYFYRKALDLTEERDVAVGNYQYPGPKPQSKIAAIIMIADTVEAAMRAYTPPEKEEFEKRVGKLVDEKLTLGQFDECPITLRDLAVIKSTIIETLPRVQHGRVSYEKKAQ</sequence>
<accession>A0A9D1N9D8</accession>
<dbReference type="Proteomes" id="UP000886857">
    <property type="component" value="Unassembled WGS sequence"/>
</dbReference>
<feature type="transmembrane region" description="Helical" evidence="1">
    <location>
        <begin position="166"/>
        <end position="185"/>
    </location>
</feature>
<keyword evidence="1" id="KW-0472">Membrane</keyword>
<feature type="transmembrane region" description="Helical" evidence="1">
    <location>
        <begin position="197"/>
        <end position="219"/>
    </location>
</feature>
<feature type="transmembrane region" description="Helical" evidence="1">
    <location>
        <begin position="231"/>
        <end position="255"/>
    </location>
</feature>
<dbReference type="Gene3D" id="1.10.3210.10">
    <property type="entry name" value="Hypothetical protein af1432"/>
    <property type="match status" value="1"/>
</dbReference>
<dbReference type="AlphaFoldDB" id="A0A9D1N9D8"/>
<dbReference type="PANTHER" id="PTHR36442:SF1">
    <property type="entry name" value="CYCLIC-DI-AMP PHOSPHODIESTERASE PGPH"/>
    <property type="match status" value="1"/>
</dbReference>
<gene>
    <name evidence="3" type="ORF">IAC73_02595</name>
</gene>
<dbReference type="EMBL" id="DVOE01000037">
    <property type="protein sequence ID" value="HIU98715.1"/>
    <property type="molecule type" value="Genomic_DNA"/>
</dbReference>
<keyword evidence="1" id="KW-1133">Transmembrane helix</keyword>
<proteinExistence type="predicted"/>
<feature type="domain" description="HD" evidence="2">
    <location>
        <begin position="284"/>
        <end position="427"/>
    </location>
</feature>
<dbReference type="PANTHER" id="PTHR36442">
    <property type="entry name" value="CYCLIC-DI-AMP PHOSPHODIESTERASE PGPH"/>
    <property type="match status" value="1"/>
</dbReference>
<evidence type="ECO:0000259" key="2">
    <source>
        <dbReference type="PROSITE" id="PS51831"/>
    </source>
</evidence>
<dbReference type="InterPro" id="IPR006675">
    <property type="entry name" value="HDIG_dom"/>
</dbReference>
<feature type="transmembrane region" description="Helical" evidence="1">
    <location>
        <begin position="118"/>
        <end position="135"/>
    </location>
</feature>